<evidence type="ECO:0000313" key="1">
    <source>
        <dbReference type="EMBL" id="QJA75176.1"/>
    </source>
</evidence>
<organism evidence="1">
    <name type="scientific">viral metagenome</name>
    <dbReference type="NCBI Taxonomy" id="1070528"/>
    <lineage>
        <taxon>unclassified sequences</taxon>
        <taxon>metagenomes</taxon>
        <taxon>organismal metagenomes</taxon>
    </lineage>
</organism>
<dbReference type="AlphaFoldDB" id="A0A6M3JYG2"/>
<name>A0A6M3JYG2_9ZZZZ</name>
<gene>
    <name evidence="1" type="ORF">MM415A01862_0011</name>
</gene>
<proteinExistence type="predicted"/>
<protein>
    <submittedName>
        <fullName evidence="1">Uncharacterized protein</fullName>
    </submittedName>
</protein>
<accession>A0A6M3JYG2</accession>
<dbReference type="EMBL" id="MT142145">
    <property type="protein sequence ID" value="QJA75176.1"/>
    <property type="molecule type" value="Genomic_DNA"/>
</dbReference>
<sequence>MVKEKIYMPKADMEINIPDELKDKATVECETVADMIRKEKSSWRIDADIDPDLKKQGLKFLEQGIESRKVAVHLGITIDKIKRI</sequence>
<reference evidence="1" key="1">
    <citation type="submission" date="2020-03" db="EMBL/GenBank/DDBJ databases">
        <title>The deep terrestrial virosphere.</title>
        <authorList>
            <person name="Holmfeldt K."/>
            <person name="Nilsson E."/>
            <person name="Simone D."/>
            <person name="Lopez-Fernandez M."/>
            <person name="Wu X."/>
            <person name="de Brujin I."/>
            <person name="Lundin D."/>
            <person name="Andersson A."/>
            <person name="Bertilsson S."/>
            <person name="Dopson M."/>
        </authorList>
    </citation>
    <scope>NUCLEOTIDE SEQUENCE</scope>
    <source>
        <strain evidence="1">MM415A01862</strain>
    </source>
</reference>